<dbReference type="EMBL" id="JAUHJQ010000002">
    <property type="protein sequence ID" value="MDN4172801.1"/>
    <property type="molecule type" value="Genomic_DNA"/>
</dbReference>
<dbReference type="Proteomes" id="UP001168620">
    <property type="component" value="Unassembled WGS sequence"/>
</dbReference>
<gene>
    <name evidence="1" type="ORF">QWY28_07615</name>
</gene>
<dbReference type="RefSeq" id="WP_300951716.1">
    <property type="nucleotide sequence ID" value="NZ_JAUHJQ010000002.1"/>
</dbReference>
<proteinExistence type="predicted"/>
<name>A0ABT8FDP1_9ACTN</name>
<reference evidence="1" key="1">
    <citation type="submission" date="2023-06" db="EMBL/GenBank/DDBJ databases">
        <title>Draft genome sequence of Nocardioides sp. SOB77.</title>
        <authorList>
            <person name="Zhang G."/>
        </authorList>
    </citation>
    <scope>NUCLEOTIDE SEQUENCE</scope>
    <source>
        <strain evidence="1">SOB77</strain>
    </source>
</reference>
<organism evidence="1 2">
    <name type="scientific">Nocardioides oceani</name>
    <dbReference type="NCBI Taxonomy" id="3058369"/>
    <lineage>
        <taxon>Bacteria</taxon>
        <taxon>Bacillati</taxon>
        <taxon>Actinomycetota</taxon>
        <taxon>Actinomycetes</taxon>
        <taxon>Propionibacteriales</taxon>
        <taxon>Nocardioidaceae</taxon>
        <taxon>Nocardioides</taxon>
    </lineage>
</organism>
<protein>
    <recommendedName>
        <fullName evidence="3">GNAT family N-acetyltransferase</fullName>
    </recommendedName>
</protein>
<evidence type="ECO:0008006" key="3">
    <source>
        <dbReference type="Google" id="ProtNLM"/>
    </source>
</evidence>
<evidence type="ECO:0000313" key="1">
    <source>
        <dbReference type="EMBL" id="MDN4172801.1"/>
    </source>
</evidence>
<accession>A0ABT8FDP1</accession>
<sequence length="290" mass="30871">MGGSTGRTAPHEARVAAFWDRYTGQARSAPAFLAGHPLVVARAAADVRRLPEVAAPDVRGAGAGAAYLRDVLHRRRHGLSLRTTGAAVLELPGRPGDVLVGSSRATLRRKVRAAERRGLACRPVTDPGEREALLARAHAAEAEHPDPRYRVSAPDNSDLLAFGHWYVTEDADGRALHLAVVPVAGEWAALRYFRTLSWGEAESDARYLASAHLAAALVATGVRHVLDPEPPGTQGPGLRHFQRMVGYRYVRLVAAAQEAASPVRRRVAVGALSLAAAAAGVSLEAEWLLG</sequence>
<comment type="caution">
    <text evidence="1">The sequence shown here is derived from an EMBL/GenBank/DDBJ whole genome shotgun (WGS) entry which is preliminary data.</text>
</comment>
<evidence type="ECO:0000313" key="2">
    <source>
        <dbReference type="Proteomes" id="UP001168620"/>
    </source>
</evidence>
<keyword evidence="2" id="KW-1185">Reference proteome</keyword>